<feature type="domain" description="Chaperone DnaJ C-terminal" evidence="1">
    <location>
        <begin position="77"/>
        <end position="143"/>
    </location>
</feature>
<evidence type="ECO:0008006" key="5">
    <source>
        <dbReference type="Google" id="ProtNLM"/>
    </source>
</evidence>
<accession>A0A8S9MDC4</accession>
<dbReference type="GO" id="GO:0051082">
    <property type="term" value="F:unfolded protein binding"/>
    <property type="evidence" value="ECO:0007669"/>
    <property type="project" value="InterPro"/>
</dbReference>
<dbReference type="InterPro" id="IPR008971">
    <property type="entry name" value="HSP40/DnaJ_pept-bd"/>
</dbReference>
<dbReference type="Gene3D" id="2.60.260.20">
    <property type="entry name" value="Urease metallochaperone UreE, N-terminal domain"/>
    <property type="match status" value="1"/>
</dbReference>
<dbReference type="AlphaFoldDB" id="A0A8S9MDC4"/>
<dbReference type="InterPro" id="IPR044713">
    <property type="entry name" value="DNJA1/2-like"/>
</dbReference>
<dbReference type="PANTHER" id="PTHR43888">
    <property type="entry name" value="DNAJ-LIKE-2, ISOFORM A-RELATED"/>
    <property type="match status" value="1"/>
</dbReference>
<name>A0A8S9MDC4_BRACR</name>
<feature type="domain" description="Replication protein A 70 kDa DNA-binding subunit B/D first OB fold" evidence="2">
    <location>
        <begin position="10"/>
        <end position="76"/>
    </location>
</feature>
<evidence type="ECO:0000313" key="4">
    <source>
        <dbReference type="Proteomes" id="UP000712281"/>
    </source>
</evidence>
<organism evidence="3 4">
    <name type="scientific">Brassica cretica</name>
    <name type="common">Mustard</name>
    <dbReference type="NCBI Taxonomy" id="69181"/>
    <lineage>
        <taxon>Eukaryota</taxon>
        <taxon>Viridiplantae</taxon>
        <taxon>Streptophyta</taxon>
        <taxon>Embryophyta</taxon>
        <taxon>Tracheophyta</taxon>
        <taxon>Spermatophyta</taxon>
        <taxon>Magnoliopsida</taxon>
        <taxon>eudicotyledons</taxon>
        <taxon>Gunneridae</taxon>
        <taxon>Pentapetalae</taxon>
        <taxon>rosids</taxon>
        <taxon>malvids</taxon>
        <taxon>Brassicales</taxon>
        <taxon>Brassicaceae</taxon>
        <taxon>Brassiceae</taxon>
        <taxon>Brassica</taxon>
    </lineage>
</organism>
<dbReference type="GO" id="GO:0006457">
    <property type="term" value="P:protein folding"/>
    <property type="evidence" value="ECO:0007669"/>
    <property type="project" value="InterPro"/>
</dbReference>
<dbReference type="Proteomes" id="UP000712281">
    <property type="component" value="Unassembled WGS sequence"/>
</dbReference>
<reference evidence="3" key="1">
    <citation type="submission" date="2019-12" db="EMBL/GenBank/DDBJ databases">
        <title>Genome sequencing and annotation of Brassica cretica.</title>
        <authorList>
            <person name="Studholme D.J."/>
            <person name="Sarris P.F."/>
        </authorList>
    </citation>
    <scope>NUCLEOTIDE SEQUENCE</scope>
    <source>
        <strain evidence="3">PFS-001/15</strain>
        <tissue evidence="3">Leaf</tissue>
    </source>
</reference>
<dbReference type="EMBL" id="QGKW02000007">
    <property type="protein sequence ID" value="KAF2618060.1"/>
    <property type="molecule type" value="Genomic_DNA"/>
</dbReference>
<proteinExistence type="predicted"/>
<evidence type="ECO:0000259" key="2">
    <source>
        <dbReference type="Pfam" id="PF02721"/>
    </source>
</evidence>
<dbReference type="InterPro" id="IPR003871">
    <property type="entry name" value="RFA1B/D_OB_1st"/>
</dbReference>
<dbReference type="GO" id="GO:0030544">
    <property type="term" value="F:Hsp70 protein binding"/>
    <property type="evidence" value="ECO:0007669"/>
    <property type="project" value="InterPro"/>
</dbReference>
<gene>
    <name evidence="3" type="ORF">F2Q68_00041933</name>
</gene>
<dbReference type="InterPro" id="IPR002939">
    <property type="entry name" value="DnaJ_C"/>
</dbReference>
<dbReference type="Gene3D" id="2.40.50.140">
    <property type="entry name" value="Nucleic acid-binding proteins"/>
    <property type="match status" value="1"/>
</dbReference>
<dbReference type="InterPro" id="IPR012340">
    <property type="entry name" value="NA-bd_OB-fold"/>
</dbReference>
<dbReference type="FunFam" id="2.60.260.20:FF:000013">
    <property type="entry name" value="DnaJ subfamily B member 11"/>
    <property type="match status" value="1"/>
</dbReference>
<dbReference type="Pfam" id="PF01556">
    <property type="entry name" value="DnaJ_C"/>
    <property type="match status" value="1"/>
</dbReference>
<evidence type="ECO:0000259" key="1">
    <source>
        <dbReference type="Pfam" id="PF01556"/>
    </source>
</evidence>
<dbReference type="Pfam" id="PF02721">
    <property type="entry name" value="DUF223"/>
    <property type="match status" value="1"/>
</dbReference>
<evidence type="ECO:0000313" key="3">
    <source>
        <dbReference type="EMBL" id="KAF2618060.1"/>
    </source>
</evidence>
<comment type="caution">
    <text evidence="3">The sequence shown here is derived from an EMBL/GenBank/DDBJ whole genome shotgun (WGS) entry which is preliminary data.</text>
</comment>
<sequence length="159" mass="18148">MEARYDRRKARVPLMSARGSEIHCTCKSAFLGRVKNLQVDQWKFLENFLVYPATGIYRPTRHLYKMSITANSIVTSSTLTICEVEALVGFEKSFKHLDEHEVDISSKGITKPKEVKKFKGEGMPLHYSTKKGSLFVTFEVLFPSSLTEDQKKKIKEVLA</sequence>
<protein>
    <recommendedName>
        <fullName evidence="5">Chaperone DnaJ C-terminal domain-containing protein</fullName>
    </recommendedName>
</protein>
<dbReference type="SUPFAM" id="SSF50249">
    <property type="entry name" value="Nucleic acid-binding proteins"/>
    <property type="match status" value="1"/>
</dbReference>
<dbReference type="SUPFAM" id="SSF49493">
    <property type="entry name" value="HSP40/DnaJ peptide-binding domain"/>
    <property type="match status" value="1"/>
</dbReference>